<comment type="caution">
    <text evidence="11">The sequence shown here is derived from an EMBL/GenBank/DDBJ whole genome shotgun (WGS) entry which is preliminary data.</text>
</comment>
<sequence length="220" mass="24423">MRRKEKNESKQGTPLWMTTFGDSMSLLLTFFVMLFSVTALNETKVRQGLGSLKGALGGIVEGTMKESIVPQEGDQMQKIAKEMEEYIASQGLGEEISVTSSPEGITINLKSPILFDLGKDNLKEYALPVLDKIASLIKDIPNEINVEGHTDNLPIHTERFPSNWELSAARAISVANYLIQKGISPERIGVIGYADTRPLFPNDTPEHRALNRRVEIIILQ</sequence>
<dbReference type="EMBL" id="QMPZ01000065">
    <property type="protein sequence ID" value="RLE09066.1"/>
    <property type="molecule type" value="Genomic_DNA"/>
</dbReference>
<evidence type="ECO:0000256" key="6">
    <source>
        <dbReference type="ARBA" id="ARBA00022989"/>
    </source>
</evidence>
<keyword evidence="4" id="KW-1003">Cell membrane</keyword>
<keyword evidence="11" id="KW-0282">Flagellum</keyword>
<evidence type="ECO:0000256" key="9">
    <source>
        <dbReference type="PROSITE-ProRule" id="PRU00473"/>
    </source>
</evidence>
<dbReference type="Gene3D" id="3.30.1330.60">
    <property type="entry name" value="OmpA-like domain"/>
    <property type="match status" value="1"/>
</dbReference>
<evidence type="ECO:0000256" key="2">
    <source>
        <dbReference type="ARBA" id="ARBA00004442"/>
    </source>
</evidence>
<dbReference type="Pfam" id="PF13677">
    <property type="entry name" value="MotB_plug"/>
    <property type="match status" value="1"/>
</dbReference>
<reference evidence="11 12" key="1">
    <citation type="submission" date="2018-06" db="EMBL/GenBank/DDBJ databases">
        <title>Extensive metabolic versatility and redundancy in microbially diverse, dynamic hydrothermal sediments.</title>
        <authorList>
            <person name="Dombrowski N."/>
            <person name="Teske A."/>
            <person name="Baker B.J."/>
        </authorList>
    </citation>
    <scope>NUCLEOTIDE SEQUENCE [LARGE SCALE GENOMIC DNA]</scope>
    <source>
        <strain evidence="11">B47_G16</strain>
    </source>
</reference>
<keyword evidence="8" id="KW-0998">Cell outer membrane</keyword>
<dbReference type="SUPFAM" id="SSF103088">
    <property type="entry name" value="OmpA-like"/>
    <property type="match status" value="1"/>
</dbReference>
<dbReference type="PANTHER" id="PTHR30329:SF21">
    <property type="entry name" value="LIPOPROTEIN YIAD-RELATED"/>
    <property type="match status" value="1"/>
</dbReference>
<evidence type="ECO:0000256" key="5">
    <source>
        <dbReference type="ARBA" id="ARBA00022692"/>
    </source>
</evidence>
<dbReference type="InterPro" id="IPR036737">
    <property type="entry name" value="OmpA-like_sf"/>
</dbReference>
<evidence type="ECO:0000256" key="1">
    <source>
        <dbReference type="ARBA" id="ARBA00004162"/>
    </source>
</evidence>
<keyword evidence="6" id="KW-1133">Transmembrane helix</keyword>
<evidence type="ECO:0000256" key="4">
    <source>
        <dbReference type="ARBA" id="ARBA00022475"/>
    </source>
</evidence>
<dbReference type="PRINTS" id="PR01021">
    <property type="entry name" value="OMPADOMAIN"/>
</dbReference>
<dbReference type="InterPro" id="IPR006665">
    <property type="entry name" value="OmpA-like"/>
</dbReference>
<evidence type="ECO:0000256" key="3">
    <source>
        <dbReference type="ARBA" id="ARBA00008914"/>
    </source>
</evidence>
<name>A0A497E3W3_UNCAE</name>
<gene>
    <name evidence="11" type="ORF">DRJ00_05155</name>
</gene>
<organism evidence="11 12">
    <name type="scientific">Aerophobetes bacterium</name>
    <dbReference type="NCBI Taxonomy" id="2030807"/>
    <lineage>
        <taxon>Bacteria</taxon>
        <taxon>Candidatus Aerophobota</taxon>
    </lineage>
</organism>
<dbReference type="InterPro" id="IPR006664">
    <property type="entry name" value="OMP_bac"/>
</dbReference>
<evidence type="ECO:0000259" key="10">
    <source>
        <dbReference type="PROSITE" id="PS51123"/>
    </source>
</evidence>
<dbReference type="AlphaFoldDB" id="A0A497E3W3"/>
<dbReference type="CDD" id="cd07185">
    <property type="entry name" value="OmpA_C-like"/>
    <property type="match status" value="1"/>
</dbReference>
<keyword evidence="7 9" id="KW-0472">Membrane</keyword>
<dbReference type="Proteomes" id="UP000279422">
    <property type="component" value="Unassembled WGS sequence"/>
</dbReference>
<dbReference type="InterPro" id="IPR050330">
    <property type="entry name" value="Bact_OuterMem_StrucFunc"/>
</dbReference>
<feature type="domain" description="OmpA-like" evidence="10">
    <location>
        <begin position="103"/>
        <end position="220"/>
    </location>
</feature>
<evidence type="ECO:0000313" key="11">
    <source>
        <dbReference type="EMBL" id="RLE09066.1"/>
    </source>
</evidence>
<dbReference type="PANTHER" id="PTHR30329">
    <property type="entry name" value="STATOR ELEMENT OF FLAGELLAR MOTOR COMPLEX"/>
    <property type="match status" value="1"/>
</dbReference>
<dbReference type="Pfam" id="PF00691">
    <property type="entry name" value="OmpA"/>
    <property type="match status" value="1"/>
</dbReference>
<dbReference type="GO" id="GO:0005886">
    <property type="term" value="C:plasma membrane"/>
    <property type="evidence" value="ECO:0007669"/>
    <property type="project" value="UniProtKB-SubCell"/>
</dbReference>
<dbReference type="InterPro" id="IPR025713">
    <property type="entry name" value="MotB-like_N_dom"/>
</dbReference>
<evidence type="ECO:0000256" key="7">
    <source>
        <dbReference type="ARBA" id="ARBA00023136"/>
    </source>
</evidence>
<keyword evidence="11" id="KW-0969">Cilium</keyword>
<accession>A0A497E3W3</accession>
<keyword evidence="5" id="KW-0812">Transmembrane</keyword>
<dbReference type="PROSITE" id="PS51123">
    <property type="entry name" value="OMPA_2"/>
    <property type="match status" value="1"/>
</dbReference>
<comment type="subcellular location">
    <subcellularLocation>
        <location evidence="1">Cell membrane</location>
        <topology evidence="1">Single-pass membrane protein</topology>
    </subcellularLocation>
    <subcellularLocation>
        <location evidence="2">Cell outer membrane</location>
    </subcellularLocation>
</comment>
<proteinExistence type="inferred from homology"/>
<evidence type="ECO:0000256" key="8">
    <source>
        <dbReference type="ARBA" id="ARBA00023237"/>
    </source>
</evidence>
<evidence type="ECO:0000313" key="12">
    <source>
        <dbReference type="Proteomes" id="UP000279422"/>
    </source>
</evidence>
<protein>
    <submittedName>
        <fullName evidence="11">Flagellar motor protein MotB</fullName>
    </submittedName>
</protein>
<keyword evidence="11" id="KW-0966">Cell projection</keyword>
<comment type="similarity">
    <text evidence="3">Belongs to the MotB family.</text>
</comment>
<dbReference type="GO" id="GO:0009279">
    <property type="term" value="C:cell outer membrane"/>
    <property type="evidence" value="ECO:0007669"/>
    <property type="project" value="UniProtKB-SubCell"/>
</dbReference>